<dbReference type="GO" id="GO:0008270">
    <property type="term" value="F:zinc ion binding"/>
    <property type="evidence" value="ECO:0007669"/>
    <property type="project" value="TreeGrafter"/>
</dbReference>
<feature type="domain" description="Polymerase/histidinol phosphatase N-terminal" evidence="1">
    <location>
        <begin position="20"/>
        <end position="91"/>
    </location>
</feature>
<accession>A0A382PBB8</accession>
<dbReference type="Pfam" id="PF02811">
    <property type="entry name" value="PHP"/>
    <property type="match status" value="1"/>
</dbReference>
<dbReference type="SMART" id="SM00481">
    <property type="entry name" value="POLIIIAc"/>
    <property type="match status" value="1"/>
</dbReference>
<sequence>MKPINFFPRFNNLSCKSLNVDFHLHSTWSDGKNTISEIINSAQNNLINSIAITDHIRKESVYFDNYESEIKSLNSECKLNIYVGFEAKVADFVGNIDVKDDVVKRADIAIVSVHRFPLGNRLYKASDFKKEVAQEIELELSLAALNKGGFNVLGHAGGMSMTHFREFPPSFYEEIITKCLQNEIAFDLSGRYHIKTLDVLYPLLKKYNPFICIGSDSHTIRPIGKWNKQLKEDLL</sequence>
<dbReference type="InterPro" id="IPR050243">
    <property type="entry name" value="PHP_phosphatase"/>
</dbReference>
<dbReference type="PANTHER" id="PTHR36928">
    <property type="entry name" value="PHOSPHATASE YCDX-RELATED"/>
    <property type="match status" value="1"/>
</dbReference>
<gene>
    <name evidence="2" type="ORF">METZ01_LOCUS322964</name>
</gene>
<dbReference type="GO" id="GO:0005829">
    <property type="term" value="C:cytosol"/>
    <property type="evidence" value="ECO:0007669"/>
    <property type="project" value="TreeGrafter"/>
</dbReference>
<evidence type="ECO:0000259" key="1">
    <source>
        <dbReference type="SMART" id="SM00481"/>
    </source>
</evidence>
<dbReference type="Gene3D" id="3.20.20.140">
    <property type="entry name" value="Metal-dependent hydrolases"/>
    <property type="match status" value="1"/>
</dbReference>
<dbReference type="GO" id="GO:0042578">
    <property type="term" value="F:phosphoric ester hydrolase activity"/>
    <property type="evidence" value="ECO:0007669"/>
    <property type="project" value="TreeGrafter"/>
</dbReference>
<dbReference type="InterPro" id="IPR004013">
    <property type="entry name" value="PHP_dom"/>
</dbReference>
<organism evidence="2">
    <name type="scientific">marine metagenome</name>
    <dbReference type="NCBI Taxonomy" id="408172"/>
    <lineage>
        <taxon>unclassified sequences</taxon>
        <taxon>metagenomes</taxon>
        <taxon>ecological metagenomes</taxon>
    </lineage>
</organism>
<dbReference type="InterPro" id="IPR016195">
    <property type="entry name" value="Pol/histidinol_Pase-like"/>
</dbReference>
<reference evidence="2" key="1">
    <citation type="submission" date="2018-05" db="EMBL/GenBank/DDBJ databases">
        <authorList>
            <person name="Lanie J.A."/>
            <person name="Ng W.-L."/>
            <person name="Kazmierczak K.M."/>
            <person name="Andrzejewski T.M."/>
            <person name="Davidsen T.M."/>
            <person name="Wayne K.J."/>
            <person name="Tettelin H."/>
            <person name="Glass J.I."/>
            <person name="Rusch D."/>
            <person name="Podicherti R."/>
            <person name="Tsui H.-C.T."/>
            <person name="Winkler M.E."/>
        </authorList>
    </citation>
    <scope>NUCLEOTIDE SEQUENCE</scope>
</reference>
<proteinExistence type="predicted"/>
<evidence type="ECO:0000313" key="2">
    <source>
        <dbReference type="EMBL" id="SVC70110.1"/>
    </source>
</evidence>
<dbReference type="SUPFAM" id="SSF89550">
    <property type="entry name" value="PHP domain-like"/>
    <property type="match status" value="1"/>
</dbReference>
<dbReference type="PANTHER" id="PTHR36928:SF1">
    <property type="entry name" value="PHOSPHATASE YCDX-RELATED"/>
    <property type="match status" value="1"/>
</dbReference>
<name>A0A382PBB8_9ZZZZ</name>
<dbReference type="AlphaFoldDB" id="A0A382PBB8"/>
<dbReference type="InterPro" id="IPR003141">
    <property type="entry name" value="Pol/His_phosphatase_N"/>
</dbReference>
<protein>
    <recommendedName>
        <fullName evidence="1">Polymerase/histidinol phosphatase N-terminal domain-containing protein</fullName>
    </recommendedName>
</protein>
<dbReference type="EMBL" id="UINC01105854">
    <property type="protein sequence ID" value="SVC70110.1"/>
    <property type="molecule type" value="Genomic_DNA"/>
</dbReference>